<dbReference type="Proteomes" id="UP001195483">
    <property type="component" value="Unassembled WGS sequence"/>
</dbReference>
<proteinExistence type="predicted"/>
<protein>
    <submittedName>
        <fullName evidence="1">Uncharacterized protein</fullName>
    </submittedName>
</protein>
<evidence type="ECO:0000313" key="2">
    <source>
        <dbReference type="Proteomes" id="UP001195483"/>
    </source>
</evidence>
<dbReference type="AlphaFoldDB" id="A0AAE0T3I9"/>
<comment type="caution">
    <text evidence="1">The sequence shown here is derived from an EMBL/GenBank/DDBJ whole genome shotgun (WGS) entry which is preliminary data.</text>
</comment>
<keyword evidence="2" id="KW-1185">Reference proteome</keyword>
<reference evidence="1" key="1">
    <citation type="journal article" date="2021" name="Genome Biol. Evol.">
        <title>A High-Quality Reference Genome for a Parasitic Bivalve with Doubly Uniparental Inheritance (Bivalvia: Unionida).</title>
        <authorList>
            <person name="Smith C.H."/>
        </authorList>
    </citation>
    <scope>NUCLEOTIDE SEQUENCE</scope>
    <source>
        <strain evidence="1">CHS0354</strain>
    </source>
</reference>
<reference evidence="1" key="3">
    <citation type="submission" date="2023-05" db="EMBL/GenBank/DDBJ databases">
        <authorList>
            <person name="Smith C.H."/>
        </authorList>
    </citation>
    <scope>NUCLEOTIDE SEQUENCE</scope>
    <source>
        <strain evidence="1">CHS0354</strain>
        <tissue evidence="1">Mantle</tissue>
    </source>
</reference>
<reference evidence="1" key="2">
    <citation type="journal article" date="2021" name="Genome Biol. Evol.">
        <title>Developing a high-quality reference genome for a parasitic bivalve with doubly uniparental inheritance (Bivalvia: Unionida).</title>
        <authorList>
            <person name="Smith C.H."/>
        </authorList>
    </citation>
    <scope>NUCLEOTIDE SEQUENCE</scope>
    <source>
        <strain evidence="1">CHS0354</strain>
        <tissue evidence="1">Mantle</tissue>
    </source>
</reference>
<organism evidence="1 2">
    <name type="scientific">Potamilus streckersoni</name>
    <dbReference type="NCBI Taxonomy" id="2493646"/>
    <lineage>
        <taxon>Eukaryota</taxon>
        <taxon>Metazoa</taxon>
        <taxon>Spiralia</taxon>
        <taxon>Lophotrochozoa</taxon>
        <taxon>Mollusca</taxon>
        <taxon>Bivalvia</taxon>
        <taxon>Autobranchia</taxon>
        <taxon>Heteroconchia</taxon>
        <taxon>Palaeoheterodonta</taxon>
        <taxon>Unionida</taxon>
        <taxon>Unionoidea</taxon>
        <taxon>Unionidae</taxon>
        <taxon>Ambleminae</taxon>
        <taxon>Lampsilini</taxon>
        <taxon>Potamilus</taxon>
    </lineage>
</organism>
<name>A0AAE0T3I9_9BIVA</name>
<evidence type="ECO:0000313" key="1">
    <source>
        <dbReference type="EMBL" id="KAK3603127.1"/>
    </source>
</evidence>
<dbReference type="EMBL" id="JAEAOA010001688">
    <property type="protein sequence ID" value="KAK3603127.1"/>
    <property type="molecule type" value="Genomic_DNA"/>
</dbReference>
<gene>
    <name evidence="1" type="ORF">CHS0354_027916</name>
</gene>
<sequence>MGTSLVFVKGVKWGSNQRDHRERSHTVDSACTNDNAQISVRAQVTNKTNKNGRTYTVHRTPTFDKDLASVGAPTIQTSNTVDSVDGTKMFDESIYLDGSENVERTFPHSTERSHTQAMERAATFTSLVLVLSPSEEERRIALVMARKDEEKKKEGTKVAIMKVREIIDPLKHS</sequence>
<accession>A0AAE0T3I9</accession>